<dbReference type="EMBL" id="MF417875">
    <property type="protein sequence ID" value="ASN68276.1"/>
    <property type="molecule type" value="Genomic_DNA"/>
</dbReference>
<evidence type="ECO:0000313" key="1">
    <source>
        <dbReference type="EMBL" id="ASN68276.1"/>
    </source>
</evidence>
<accession>A0A2H4J726</accession>
<sequence>MDQLEPNFLKEGYGYYDDDGLKIKDDAPQWAKDEYKKFMKNLSGYVLEE</sequence>
<reference evidence="1" key="1">
    <citation type="submission" date="2017-06" db="EMBL/GenBank/DDBJ databases">
        <title>Novel phages from South African skin metaviromes.</title>
        <authorList>
            <person name="van Zyl L.J."/>
            <person name="Abrahams Y."/>
            <person name="Stander E.A."/>
            <person name="Kirby B.M."/>
            <person name="Clavaud C."/>
            <person name="Farcet C."/>
            <person name="Breton L."/>
            <person name="Trindade M.I."/>
        </authorList>
    </citation>
    <scope>NUCLEOTIDE SEQUENCE</scope>
</reference>
<name>A0A2H4J726_9CAUD</name>
<gene>
    <name evidence="1" type="ORF">10S11_14</name>
</gene>
<protein>
    <submittedName>
        <fullName evidence="1">Uncharacterized protein</fullName>
    </submittedName>
</protein>
<proteinExistence type="predicted"/>
<organism evidence="1">
    <name type="scientific">uncultured Caudovirales phage</name>
    <dbReference type="NCBI Taxonomy" id="2100421"/>
    <lineage>
        <taxon>Viruses</taxon>
        <taxon>Duplodnaviria</taxon>
        <taxon>Heunggongvirae</taxon>
        <taxon>Uroviricota</taxon>
        <taxon>Caudoviricetes</taxon>
        <taxon>Peduoviridae</taxon>
        <taxon>Maltschvirus</taxon>
        <taxon>Maltschvirus maltsch</taxon>
    </lineage>
</organism>